<dbReference type="InterPro" id="IPR016024">
    <property type="entry name" value="ARM-type_fold"/>
</dbReference>
<dbReference type="Gene3D" id="1.25.10.10">
    <property type="entry name" value="Leucine-rich Repeat Variant"/>
    <property type="match status" value="1"/>
</dbReference>
<sequence>MSHASLQFVASLSSPDATIRSQAETYLKDLLKTPEAFITTLVQAIQALDEAAPALLVSPANSPSSVFASHQMAFLLFRQKLMKWVYNYSEDNDSQIFDDTPKPLQSSLQSFLLQYLSRVPPQTSPLALKACAVAVGCIGKSLIGERSNLPVAMSSYPDLLVTLSSTLLTPNSPPVSRLAAMHALGSGIIESIASHFSSNPESQFHADFQVQMQSSILA</sequence>
<dbReference type="AlphaFoldDB" id="A0A9W6Z1V5"/>
<dbReference type="EMBL" id="BRXZ01001799">
    <property type="protein sequence ID" value="GMH46602.1"/>
    <property type="molecule type" value="Genomic_DNA"/>
</dbReference>
<organism evidence="1 2">
    <name type="scientific">Triparma retinervis</name>
    <dbReference type="NCBI Taxonomy" id="2557542"/>
    <lineage>
        <taxon>Eukaryota</taxon>
        <taxon>Sar</taxon>
        <taxon>Stramenopiles</taxon>
        <taxon>Ochrophyta</taxon>
        <taxon>Bolidophyceae</taxon>
        <taxon>Parmales</taxon>
        <taxon>Triparmaceae</taxon>
        <taxon>Triparma</taxon>
    </lineage>
</organism>
<evidence type="ECO:0000313" key="1">
    <source>
        <dbReference type="EMBL" id="GMH46602.1"/>
    </source>
</evidence>
<proteinExistence type="predicted"/>
<keyword evidence="2" id="KW-1185">Reference proteome</keyword>
<comment type="caution">
    <text evidence="1">The sequence shown here is derived from an EMBL/GenBank/DDBJ whole genome shotgun (WGS) entry which is preliminary data.</text>
</comment>
<accession>A0A9W6Z1V5</accession>
<dbReference type="SUPFAM" id="SSF48371">
    <property type="entry name" value="ARM repeat"/>
    <property type="match status" value="1"/>
</dbReference>
<dbReference type="InterPro" id="IPR011989">
    <property type="entry name" value="ARM-like"/>
</dbReference>
<evidence type="ECO:0000313" key="2">
    <source>
        <dbReference type="Proteomes" id="UP001165082"/>
    </source>
</evidence>
<feature type="non-terminal residue" evidence="1">
    <location>
        <position position="1"/>
    </location>
</feature>
<protein>
    <submittedName>
        <fullName evidence="1">Uncharacterized protein</fullName>
    </submittedName>
</protein>
<name>A0A9W6Z1V5_9STRA</name>
<reference evidence="1" key="1">
    <citation type="submission" date="2022-07" db="EMBL/GenBank/DDBJ databases">
        <title>Genome analysis of Parmales, a sister group of diatoms, reveals the evolutionary specialization of diatoms from phago-mixotrophs to photoautotrophs.</title>
        <authorList>
            <person name="Ban H."/>
            <person name="Sato S."/>
            <person name="Yoshikawa S."/>
            <person name="Kazumasa Y."/>
            <person name="Nakamura Y."/>
            <person name="Ichinomiya M."/>
            <person name="Saitoh K."/>
            <person name="Sato N."/>
            <person name="Blanc-Mathieu R."/>
            <person name="Endo H."/>
            <person name="Kuwata A."/>
            <person name="Ogata H."/>
        </authorList>
    </citation>
    <scope>NUCLEOTIDE SEQUENCE</scope>
</reference>
<gene>
    <name evidence="1" type="ORF">TrRE_jg1839</name>
</gene>
<dbReference type="Proteomes" id="UP001165082">
    <property type="component" value="Unassembled WGS sequence"/>
</dbReference>